<accession>J9FQG7</accession>
<gene>
    <name evidence="1" type="ORF">EVA_15162</name>
</gene>
<sequence>MCFASFICSNQFTLFLAVFSKDLFALGTLELEGKHGILRSIFYVKHGSFVKWCNLECRMQIGSRRPTDKERYADAGFVEGFRRVTHFVERRRDESTQ</sequence>
<organism evidence="1">
    <name type="scientific">gut metagenome</name>
    <dbReference type="NCBI Taxonomy" id="749906"/>
    <lineage>
        <taxon>unclassified sequences</taxon>
        <taxon>metagenomes</taxon>
        <taxon>organismal metagenomes</taxon>
    </lineage>
</organism>
<dbReference type="AlphaFoldDB" id="J9FQG7"/>
<protein>
    <submittedName>
        <fullName evidence="1">Uncharacterized protein</fullName>
    </submittedName>
</protein>
<dbReference type="EMBL" id="AMCI01005137">
    <property type="protein sequence ID" value="EJW96728.1"/>
    <property type="molecule type" value="Genomic_DNA"/>
</dbReference>
<comment type="caution">
    <text evidence="1">The sequence shown here is derived from an EMBL/GenBank/DDBJ whole genome shotgun (WGS) entry which is preliminary data.</text>
</comment>
<reference evidence="1" key="1">
    <citation type="journal article" date="2012" name="PLoS ONE">
        <title>Gene sets for utilization of primary and secondary nutrition supplies in the distal gut of endangered iberian lynx.</title>
        <authorList>
            <person name="Alcaide M."/>
            <person name="Messina E."/>
            <person name="Richter M."/>
            <person name="Bargiela R."/>
            <person name="Peplies J."/>
            <person name="Huws S.A."/>
            <person name="Newbold C.J."/>
            <person name="Golyshin P.N."/>
            <person name="Simon M.A."/>
            <person name="Lopez G."/>
            <person name="Yakimov M.M."/>
            <person name="Ferrer M."/>
        </authorList>
    </citation>
    <scope>NUCLEOTIDE SEQUENCE</scope>
</reference>
<name>J9FQG7_9ZZZZ</name>
<evidence type="ECO:0000313" key="1">
    <source>
        <dbReference type="EMBL" id="EJW96728.1"/>
    </source>
</evidence>
<proteinExistence type="predicted"/>